<evidence type="ECO:0000256" key="4">
    <source>
        <dbReference type="ARBA" id="ARBA00023163"/>
    </source>
</evidence>
<accession>A0A0M6ZS73</accession>
<dbReference type="Gene3D" id="1.10.10.10">
    <property type="entry name" value="Winged helix-like DNA-binding domain superfamily/Winged helix DNA-binding domain"/>
    <property type="match status" value="1"/>
</dbReference>
<dbReference type="AlphaFoldDB" id="A0A0M6ZS73"/>
<evidence type="ECO:0000256" key="3">
    <source>
        <dbReference type="ARBA" id="ARBA00023125"/>
    </source>
</evidence>
<comment type="similarity">
    <text evidence="1">Belongs to the LysR transcriptional regulatory family.</text>
</comment>
<organism evidence="6 7">
    <name type="scientific">Roseibium album</name>
    <dbReference type="NCBI Taxonomy" id="311410"/>
    <lineage>
        <taxon>Bacteria</taxon>
        <taxon>Pseudomonadati</taxon>
        <taxon>Pseudomonadota</taxon>
        <taxon>Alphaproteobacteria</taxon>
        <taxon>Hyphomicrobiales</taxon>
        <taxon>Stappiaceae</taxon>
        <taxon>Roseibium</taxon>
    </lineage>
</organism>
<dbReference type="Pfam" id="PF00126">
    <property type="entry name" value="HTH_1"/>
    <property type="match status" value="1"/>
</dbReference>
<name>A0A0M6ZS73_9HYPH</name>
<dbReference type="STRING" id="311410.LA5095_02991"/>
<evidence type="ECO:0000313" key="7">
    <source>
        <dbReference type="Proteomes" id="UP000049983"/>
    </source>
</evidence>
<feature type="domain" description="HTH lysR-type" evidence="5">
    <location>
        <begin position="1"/>
        <end position="57"/>
    </location>
</feature>
<dbReference type="PANTHER" id="PTHR30537">
    <property type="entry name" value="HTH-TYPE TRANSCRIPTIONAL REGULATOR"/>
    <property type="match status" value="1"/>
</dbReference>
<proteinExistence type="inferred from homology"/>
<dbReference type="PROSITE" id="PS50931">
    <property type="entry name" value="HTH_LYSR"/>
    <property type="match status" value="1"/>
</dbReference>
<evidence type="ECO:0000313" key="6">
    <source>
        <dbReference type="EMBL" id="CTQ64374.1"/>
    </source>
</evidence>
<dbReference type="SUPFAM" id="SSF53850">
    <property type="entry name" value="Periplasmic binding protein-like II"/>
    <property type="match status" value="1"/>
</dbReference>
<dbReference type="InterPro" id="IPR058163">
    <property type="entry name" value="LysR-type_TF_proteobact-type"/>
</dbReference>
<dbReference type="InterPro" id="IPR036390">
    <property type="entry name" value="WH_DNA-bd_sf"/>
</dbReference>
<protein>
    <submittedName>
        <fullName evidence="6">D-malate degradation protein R</fullName>
    </submittedName>
</protein>
<dbReference type="PANTHER" id="PTHR30537:SF5">
    <property type="entry name" value="HTH-TYPE TRANSCRIPTIONAL ACTIVATOR TTDR-RELATED"/>
    <property type="match status" value="1"/>
</dbReference>
<dbReference type="RefSeq" id="WP_055116240.1">
    <property type="nucleotide sequence ID" value="NZ_CANMGD010000006.1"/>
</dbReference>
<dbReference type="SUPFAM" id="SSF46785">
    <property type="entry name" value="Winged helix' DNA-binding domain"/>
    <property type="match status" value="1"/>
</dbReference>
<reference evidence="7" key="1">
    <citation type="submission" date="2015-07" db="EMBL/GenBank/DDBJ databases">
        <authorList>
            <person name="Rodrigo-Torres Lidia"/>
            <person name="Arahal R.David."/>
        </authorList>
    </citation>
    <scope>NUCLEOTIDE SEQUENCE [LARGE SCALE GENOMIC DNA]</scope>
    <source>
        <strain evidence="7">CECT 5096</strain>
    </source>
</reference>
<gene>
    <name evidence="6" type="primary">dmlR_1</name>
    <name evidence="6" type="ORF">LA5096_00360</name>
</gene>
<keyword evidence="3" id="KW-0238">DNA-binding</keyword>
<dbReference type="FunFam" id="1.10.10.10:FF:000001">
    <property type="entry name" value="LysR family transcriptional regulator"/>
    <property type="match status" value="1"/>
</dbReference>
<evidence type="ECO:0000256" key="2">
    <source>
        <dbReference type="ARBA" id="ARBA00023015"/>
    </source>
</evidence>
<dbReference type="InterPro" id="IPR005119">
    <property type="entry name" value="LysR_subst-bd"/>
</dbReference>
<dbReference type="InterPro" id="IPR000847">
    <property type="entry name" value="LysR_HTH_N"/>
</dbReference>
<keyword evidence="2" id="KW-0805">Transcription regulation</keyword>
<dbReference type="Gene3D" id="3.40.190.290">
    <property type="match status" value="1"/>
</dbReference>
<dbReference type="GO" id="GO:0003677">
    <property type="term" value="F:DNA binding"/>
    <property type="evidence" value="ECO:0007669"/>
    <property type="project" value="UniProtKB-KW"/>
</dbReference>
<dbReference type="GeneID" id="97667824"/>
<dbReference type="InterPro" id="IPR036388">
    <property type="entry name" value="WH-like_DNA-bd_sf"/>
</dbReference>
<dbReference type="GO" id="GO:0003700">
    <property type="term" value="F:DNA-binding transcription factor activity"/>
    <property type="evidence" value="ECO:0007669"/>
    <property type="project" value="InterPro"/>
</dbReference>
<dbReference type="CDD" id="cd08422">
    <property type="entry name" value="PBP2_CrgA_like"/>
    <property type="match status" value="1"/>
</dbReference>
<sequence>MLDDISLFVHIAQCRSLSAAAGRLNVPAATVTRRLKRLEETLGVRLVHRSARKFTLTSEGEAYYRSLAELMFQAENTLEGLNADLHKIRGPLRVAAPTNASIGILSPMWSDFVKQHPEIRLSLGLSNDNRDLREDRFDLALRFGAQSDPALYQKRIGSVATMMVAAPKYLTENGEPKELDDLRHHKLIWVSSLPHWQLRNTGTASEETIYLNADIAVDDITLARQFVADGHGIALLPVTETSSAIDAGRLRIVLPKWTGQLRNAYLVWPTGRLLSARAKCLCDHIEAFMAARKVLQGGVPL</sequence>
<evidence type="ECO:0000259" key="5">
    <source>
        <dbReference type="PROSITE" id="PS50931"/>
    </source>
</evidence>
<dbReference type="Pfam" id="PF03466">
    <property type="entry name" value="LysR_substrate"/>
    <property type="match status" value="1"/>
</dbReference>
<keyword evidence="4" id="KW-0804">Transcription</keyword>
<dbReference type="Proteomes" id="UP000049983">
    <property type="component" value="Unassembled WGS sequence"/>
</dbReference>
<evidence type="ECO:0000256" key="1">
    <source>
        <dbReference type="ARBA" id="ARBA00009437"/>
    </source>
</evidence>
<dbReference type="OrthoDB" id="9813056at2"/>
<keyword evidence="7" id="KW-1185">Reference proteome</keyword>
<dbReference type="EMBL" id="CXWC01000001">
    <property type="protein sequence ID" value="CTQ64374.1"/>
    <property type="molecule type" value="Genomic_DNA"/>
</dbReference>